<dbReference type="Gene3D" id="3.90.930.1">
    <property type="match status" value="3"/>
</dbReference>
<feature type="region of interest" description="Disordered" evidence="1">
    <location>
        <begin position="589"/>
        <end position="609"/>
    </location>
</feature>
<evidence type="ECO:0000256" key="1">
    <source>
        <dbReference type="SAM" id="MobiDB-lite"/>
    </source>
</evidence>
<dbReference type="PANTHER" id="PTHR33706:SF1">
    <property type="entry name" value="TPR REPEAT PROTEIN"/>
    <property type="match status" value="1"/>
</dbReference>
<reference evidence="2" key="1">
    <citation type="submission" date="2023-07" db="EMBL/GenBank/DDBJ databases">
        <authorList>
            <person name="Kim M.K."/>
        </authorList>
    </citation>
    <scope>NUCLEOTIDE SEQUENCE</scope>
    <source>
        <strain evidence="2">M29</strain>
    </source>
</reference>
<dbReference type="Pfam" id="PF13432">
    <property type="entry name" value="TPR_16"/>
    <property type="match status" value="1"/>
</dbReference>
<name>A0ABT9A517_9BACT</name>
<feature type="compositionally biased region" description="Basic and acidic residues" evidence="1">
    <location>
        <begin position="599"/>
        <end position="609"/>
    </location>
</feature>
<protein>
    <submittedName>
        <fullName evidence="2">Tetratricopeptide repeat protein</fullName>
    </submittedName>
</protein>
<dbReference type="EMBL" id="JAUQSX010000001">
    <property type="protein sequence ID" value="MDO7844934.1"/>
    <property type="molecule type" value="Genomic_DNA"/>
</dbReference>
<dbReference type="PANTHER" id="PTHR33706">
    <property type="entry name" value="MORN VARIANT REPEAT PROTEIN"/>
    <property type="match status" value="1"/>
</dbReference>
<dbReference type="Gene3D" id="2.20.110.10">
    <property type="entry name" value="Histone H3 K4-specific methyltransferase SET7/9 N-terminal domain"/>
    <property type="match status" value="3"/>
</dbReference>
<dbReference type="Gene3D" id="1.25.40.10">
    <property type="entry name" value="Tetratricopeptide repeat domain"/>
    <property type="match status" value="1"/>
</dbReference>
<feature type="region of interest" description="Disordered" evidence="1">
    <location>
        <begin position="537"/>
        <end position="556"/>
    </location>
</feature>
<dbReference type="RefSeq" id="WP_305009620.1">
    <property type="nucleotide sequence ID" value="NZ_JAUQSX010000001.1"/>
</dbReference>
<dbReference type="InterPro" id="IPR011990">
    <property type="entry name" value="TPR-like_helical_dom_sf"/>
</dbReference>
<dbReference type="InterPro" id="IPR019734">
    <property type="entry name" value="TPR_rpt"/>
</dbReference>
<keyword evidence="3" id="KW-1185">Reference proteome</keyword>
<dbReference type="Pfam" id="PF07661">
    <property type="entry name" value="MORN_2"/>
    <property type="match status" value="7"/>
</dbReference>
<dbReference type="InterPro" id="IPR011652">
    <property type="entry name" value="MORN_2"/>
</dbReference>
<dbReference type="SMART" id="SM00028">
    <property type="entry name" value="TPR"/>
    <property type="match status" value="2"/>
</dbReference>
<sequence length="1100" mass="122478">MSTVIRGASVALLVAAPLLGLSQQTPTAWPKPGQLIKEGVALHDKEDYAGAIAKYRAVTPGDSSYATAQSELALSLSAAGKHEDAVAAARRAIALQPFEPQTYNTLASAQEELKQLDAARATYQQGLRLFPYSQSLYYNLGVMEFGQHDRVAPALANLEHSIELRPLHPNSHRLLGSLAAEQGQTSHALISWLTFLALADDGTTSHSILVNAERLSKGEPTVRDQDKEKPLAPNDAFAELDQLLESKIALQKSYESKVKFPAAVVKQTQLLVEKFPVDGPATDFWIRAYGPMVKALREGDNLTTFTYLILQSADDKKATQWVKSNKSKVEAMLKTVLEPLMNLRGQQQVVGGPAGQRLKGWFSDGKPEGLGAGRNEKDKFIHEAGEWISLSNQGSIDAVGRYNAAGERIGLWKVLRPDGTVEKTFLYNDKGEREGLAHEFHANGQPSLDIPYRADKVEGTLKAYNECGARIGSRTFKAGNLDGPYATYYDTGQLHLRATLHDDKVDGLEEGFYPDGTPEYTTMLVKGVKQGPFFTYYPDKTPENKGTNDKDEHDGDYTEYHPNGTVSEQGRYTHGKRVGTWRTFHANGKPSVEETYDDTGERQGTHRSFDDTGHLFAETEYTHGRITRLRYFDAGNKLVLDQPVKKGRVAVQTLNAKGQKAATGTLVDGQLAGEWKWFYADGGVKEVAHYDDKGVKNGASELYYHGGQLQRRLQYGPDGQENGYFEQFYQDGQPSGTGYYLAGQRHGAWKDYYADGRVSEEYEYFKGEVNGLSRSYEPDGKVTQERLTEFGTLRRVVSFDSTGKELSRVELKPDSKDLDLSYPNGKKYYHAAMTCYSGNGVALSYRPDGSTESTLTQVDGRRHGPYKLLFANGKPERAGEYRNGRQEGEWLTYYENGQLNRKGRYRAGDEEGEWTFYFPNGQVAFVEHYEGGELHGSSRRFNPAGELVVEKIYDYGQLVSFRGPGEGAALQPLPNQTGPVAVAFANGKPAAAETFDHNLTTGTSTYYYASGEVFRRSSYVKGLRSGLLESFYPGGKRMEEEQYLHGQLHGRCRYYRPDGTLEREETYRSGERRGPTTYFDASGKPQRTEVYWNQMVYATK</sequence>
<accession>A0ABT9A517</accession>
<proteinExistence type="predicted"/>
<evidence type="ECO:0000313" key="2">
    <source>
        <dbReference type="EMBL" id="MDO7844934.1"/>
    </source>
</evidence>
<gene>
    <name evidence="2" type="ORF">Q5H92_01085</name>
</gene>
<dbReference type="SUPFAM" id="SSF82185">
    <property type="entry name" value="Histone H3 K4-specific methyltransferase SET7/9 N-terminal domain"/>
    <property type="match status" value="5"/>
</dbReference>
<feature type="compositionally biased region" description="Basic and acidic residues" evidence="1">
    <location>
        <begin position="540"/>
        <end position="556"/>
    </location>
</feature>
<dbReference type="SUPFAM" id="SSF48452">
    <property type="entry name" value="TPR-like"/>
    <property type="match status" value="1"/>
</dbReference>
<evidence type="ECO:0000313" key="3">
    <source>
        <dbReference type="Proteomes" id="UP001167796"/>
    </source>
</evidence>
<comment type="caution">
    <text evidence="2">The sequence shown here is derived from an EMBL/GenBank/DDBJ whole genome shotgun (WGS) entry which is preliminary data.</text>
</comment>
<organism evidence="2 3">
    <name type="scientific">Hymenobacter mellowenesis</name>
    <dbReference type="NCBI Taxonomy" id="3063995"/>
    <lineage>
        <taxon>Bacteria</taxon>
        <taxon>Pseudomonadati</taxon>
        <taxon>Bacteroidota</taxon>
        <taxon>Cytophagia</taxon>
        <taxon>Cytophagales</taxon>
        <taxon>Hymenobacteraceae</taxon>
        <taxon>Hymenobacter</taxon>
    </lineage>
</organism>
<dbReference type="Proteomes" id="UP001167796">
    <property type="component" value="Unassembled WGS sequence"/>
</dbReference>